<keyword evidence="2 4" id="KW-0547">Nucleotide-binding</keyword>
<feature type="compositionally biased region" description="Low complexity" evidence="6">
    <location>
        <begin position="749"/>
        <end position="759"/>
    </location>
</feature>
<dbReference type="PANTHER" id="PTHR19375">
    <property type="entry name" value="HEAT SHOCK PROTEIN 70KDA"/>
    <property type="match status" value="1"/>
</dbReference>
<dbReference type="FunFam" id="3.90.640.10:FF:000003">
    <property type="entry name" value="Molecular chaperone DnaK"/>
    <property type="match status" value="1"/>
</dbReference>
<reference evidence="7" key="2">
    <citation type="journal article" date="2023" name="Science">
        <title>Genomic signatures of disease resistance in endangered staghorn corals.</title>
        <authorList>
            <person name="Vollmer S.V."/>
            <person name="Selwyn J.D."/>
            <person name="Despard B.A."/>
            <person name="Roesel C.L."/>
        </authorList>
    </citation>
    <scope>NUCLEOTIDE SEQUENCE</scope>
    <source>
        <strain evidence="7">K2</strain>
    </source>
</reference>
<dbReference type="EMBL" id="JARQWQ010000044">
    <property type="protein sequence ID" value="KAK2558440.1"/>
    <property type="molecule type" value="Genomic_DNA"/>
</dbReference>
<dbReference type="SUPFAM" id="SSF100934">
    <property type="entry name" value="Heat shock protein 70kD (HSP70), C-terminal subdomain"/>
    <property type="match status" value="1"/>
</dbReference>
<dbReference type="HAMAP" id="MF_00332">
    <property type="entry name" value="DnaK"/>
    <property type="match status" value="1"/>
</dbReference>
<dbReference type="InterPro" id="IPR043129">
    <property type="entry name" value="ATPase_NBD"/>
</dbReference>
<reference evidence="7" key="1">
    <citation type="journal article" date="2023" name="G3 (Bethesda)">
        <title>Whole genome assembly and annotation of the endangered Caribbean coral Acropora cervicornis.</title>
        <authorList>
            <person name="Selwyn J.D."/>
            <person name="Vollmer S.V."/>
        </authorList>
    </citation>
    <scope>NUCLEOTIDE SEQUENCE</scope>
    <source>
        <strain evidence="7">K2</strain>
    </source>
</reference>
<evidence type="ECO:0000256" key="4">
    <source>
        <dbReference type="RuleBase" id="RU003322"/>
    </source>
</evidence>
<proteinExistence type="inferred from homology"/>
<dbReference type="InterPro" id="IPR018181">
    <property type="entry name" value="Heat_shock_70_CS"/>
</dbReference>
<dbReference type="Gene3D" id="3.90.640.10">
    <property type="entry name" value="Actin, Chain A, domain 4"/>
    <property type="match status" value="1"/>
</dbReference>
<sequence length="772" mass="84210">MWSTVSAARSSLKHFARLARHTSSTRTFGSASKLGLITEDLASKNGLLRSRFYSSEAVRGAVCGIDLGTTNSCVAVMEGKTPKVLENAEGSRTTPSVVAFTADGERLVGTPAKRQAVTNPENTLYATKRYIGRRFDDSEIKKDVKNMSFKIVKASNGDAWFEANGQMYSPSQVGAFVLMKMKETAENYLGTTVKNAVITVPAYFNDSQRQFKSSVDALGSNLDLLKLGAQRGVGIVPNSTITILATKDAGQIAGLNVLRVINEPTAAALAYGMDKSEDKVIAVYDLGGGTFDISILEIQKGVFEVKATNGDTYLGGEDFDNTLLKYLITEFKRESGVDLSKDNMALQRLREAAEKAKIELSASVQTDINLPYITVDSSGPKHLAMKLTRAKFESLVNDLIQRTVEPCKKCLRDADIGKSDIGDILLVGGMTRMPKVQSTVQEIFGRTPSKAVNPDEAVAVGAAIQGGVLSGDVKDVLLLDVTPLSLGIETLGGVFTKLITRNTTIPTKKSQVFSTAADGQTQVEIKVHQGEREMAADNKMLGQFQLVGIPPAPRGVPQIEVTFDIDANGIVNVSARDKGTGREQQIVIQSSGGLSKDEIENMVREAEKFADSDRQRKVRRKSFLSFLAIQTFRDVFISGDLGKSPCENCKYWIPVITEPQDAADLTEAVNQAEGIIHDTETKMEEFKDQLPTDETDQLKEEIAKVREVLARKDSETAESIRQAYSELQQKSLKLFEMAYKKMASERESGSSSSSSSEQTENAEEDQKKKEEN</sequence>
<dbReference type="GO" id="GO:0051082">
    <property type="term" value="F:unfolded protein binding"/>
    <property type="evidence" value="ECO:0007669"/>
    <property type="project" value="InterPro"/>
</dbReference>
<dbReference type="FunFam" id="3.30.30.30:FF:000003">
    <property type="entry name" value="Heat shock protein 9"/>
    <property type="match status" value="1"/>
</dbReference>
<keyword evidence="8" id="KW-1185">Reference proteome</keyword>
<dbReference type="AlphaFoldDB" id="A0AAD9V2K0"/>
<dbReference type="InterPro" id="IPR012725">
    <property type="entry name" value="Chaperone_DnaK"/>
</dbReference>
<dbReference type="Proteomes" id="UP001249851">
    <property type="component" value="Unassembled WGS sequence"/>
</dbReference>
<dbReference type="GO" id="GO:0005524">
    <property type="term" value="F:ATP binding"/>
    <property type="evidence" value="ECO:0007669"/>
    <property type="project" value="UniProtKB-KW"/>
</dbReference>
<dbReference type="FunFam" id="2.60.34.10:FF:000014">
    <property type="entry name" value="Chaperone protein DnaK HSP70"/>
    <property type="match status" value="1"/>
</dbReference>
<feature type="region of interest" description="Disordered" evidence="6">
    <location>
        <begin position="742"/>
        <end position="772"/>
    </location>
</feature>
<dbReference type="Gene3D" id="3.30.30.30">
    <property type="match status" value="1"/>
</dbReference>
<dbReference type="Pfam" id="PF00012">
    <property type="entry name" value="HSP70"/>
    <property type="match status" value="3"/>
</dbReference>
<protein>
    <submittedName>
        <fullName evidence="7">Chaperone protein DnaK</fullName>
    </submittedName>
</protein>
<dbReference type="Gene3D" id="2.60.34.10">
    <property type="entry name" value="Substrate Binding Domain Of DNAk, Chain A, domain 1"/>
    <property type="match status" value="1"/>
</dbReference>
<comment type="caution">
    <text evidence="7">The sequence shown here is derived from an EMBL/GenBank/DDBJ whole genome shotgun (WGS) entry which is preliminary data.</text>
</comment>
<keyword evidence="5" id="KW-0175">Coiled coil</keyword>
<dbReference type="PROSITE" id="PS01036">
    <property type="entry name" value="HSP70_3"/>
    <property type="match status" value="1"/>
</dbReference>
<dbReference type="SUPFAM" id="SSF53067">
    <property type="entry name" value="Actin-like ATPase domain"/>
    <property type="match status" value="3"/>
</dbReference>
<organism evidence="7 8">
    <name type="scientific">Acropora cervicornis</name>
    <name type="common">Staghorn coral</name>
    <dbReference type="NCBI Taxonomy" id="6130"/>
    <lineage>
        <taxon>Eukaryota</taxon>
        <taxon>Metazoa</taxon>
        <taxon>Cnidaria</taxon>
        <taxon>Anthozoa</taxon>
        <taxon>Hexacorallia</taxon>
        <taxon>Scleractinia</taxon>
        <taxon>Astrocoeniina</taxon>
        <taxon>Acroporidae</taxon>
        <taxon>Acropora</taxon>
    </lineage>
</organism>
<feature type="coiled-coil region" evidence="5">
    <location>
        <begin position="339"/>
        <end position="366"/>
    </location>
</feature>
<dbReference type="Gene3D" id="3.30.420.40">
    <property type="match status" value="2"/>
</dbReference>
<evidence type="ECO:0000256" key="2">
    <source>
        <dbReference type="ARBA" id="ARBA00022741"/>
    </source>
</evidence>
<dbReference type="Gene3D" id="1.20.1270.10">
    <property type="match status" value="1"/>
</dbReference>
<dbReference type="SUPFAM" id="SSF100920">
    <property type="entry name" value="Heat shock protein 70kD (HSP70), peptide-binding domain"/>
    <property type="match status" value="1"/>
</dbReference>
<dbReference type="NCBIfam" id="NF001413">
    <property type="entry name" value="PRK00290.1"/>
    <property type="match status" value="1"/>
</dbReference>
<evidence type="ECO:0000256" key="1">
    <source>
        <dbReference type="ARBA" id="ARBA00007381"/>
    </source>
</evidence>
<dbReference type="InterPro" id="IPR013126">
    <property type="entry name" value="Hsp_70_fam"/>
</dbReference>
<evidence type="ECO:0000256" key="3">
    <source>
        <dbReference type="ARBA" id="ARBA00022840"/>
    </source>
</evidence>
<evidence type="ECO:0000313" key="8">
    <source>
        <dbReference type="Proteomes" id="UP001249851"/>
    </source>
</evidence>
<dbReference type="CDD" id="cd11733">
    <property type="entry name" value="ASKHA_NBD_HSP70_HSPA9"/>
    <property type="match status" value="1"/>
</dbReference>
<evidence type="ECO:0000256" key="6">
    <source>
        <dbReference type="SAM" id="MobiDB-lite"/>
    </source>
</evidence>
<dbReference type="PROSITE" id="PS00297">
    <property type="entry name" value="HSP70_1"/>
    <property type="match status" value="1"/>
</dbReference>
<accession>A0AAD9V2K0</accession>
<dbReference type="FunFam" id="3.30.420.40:FF:000020">
    <property type="entry name" value="Chaperone protein HscA homolog"/>
    <property type="match status" value="1"/>
</dbReference>
<gene>
    <name evidence="7" type="ORF">P5673_019148</name>
</gene>
<keyword evidence="3 4" id="KW-0067">ATP-binding</keyword>
<dbReference type="GO" id="GO:0140662">
    <property type="term" value="F:ATP-dependent protein folding chaperone"/>
    <property type="evidence" value="ECO:0007669"/>
    <property type="project" value="InterPro"/>
</dbReference>
<dbReference type="InterPro" id="IPR029048">
    <property type="entry name" value="HSP70_C_sf"/>
</dbReference>
<dbReference type="FunFam" id="3.30.420.40:FF:000004">
    <property type="entry name" value="Molecular chaperone DnaK"/>
    <property type="match status" value="1"/>
</dbReference>
<dbReference type="InterPro" id="IPR029047">
    <property type="entry name" value="HSP70_peptide-bd_sf"/>
</dbReference>
<dbReference type="FunFam" id="3.30.420.40:FF:000028">
    <property type="entry name" value="heat shock 70 kDa protein-like"/>
    <property type="match status" value="1"/>
</dbReference>
<dbReference type="PRINTS" id="PR00301">
    <property type="entry name" value="HEATSHOCK70"/>
</dbReference>
<comment type="similarity">
    <text evidence="1 4">Belongs to the heat shock protein 70 family.</text>
</comment>
<evidence type="ECO:0000256" key="5">
    <source>
        <dbReference type="SAM" id="Coils"/>
    </source>
</evidence>
<name>A0AAD9V2K0_ACRCE</name>
<evidence type="ECO:0000313" key="7">
    <source>
        <dbReference type="EMBL" id="KAK2558440.1"/>
    </source>
</evidence>
<feature type="coiled-coil region" evidence="5">
    <location>
        <begin position="669"/>
        <end position="715"/>
    </location>
</feature>
<dbReference type="PROSITE" id="PS00329">
    <property type="entry name" value="HSP70_2"/>
    <property type="match status" value="1"/>
</dbReference>